<dbReference type="PANTHER" id="PTHR11434:SF0">
    <property type="entry name" value="NADH-UBIQUINONE OXIDOREDUCTASE CHAIN 4L"/>
    <property type="match status" value="1"/>
</dbReference>
<evidence type="ECO:0000256" key="16">
    <source>
        <dbReference type="ARBA" id="ARBA00049551"/>
    </source>
</evidence>
<evidence type="ECO:0000256" key="2">
    <source>
        <dbReference type="ARBA" id="ARBA00004225"/>
    </source>
</evidence>
<dbReference type="Gene3D" id="1.10.287.3510">
    <property type="match status" value="1"/>
</dbReference>
<evidence type="ECO:0000256" key="6">
    <source>
        <dbReference type="ARBA" id="ARBA00022448"/>
    </source>
</evidence>
<keyword evidence="13 17" id="KW-0830">Ubiquinone</keyword>
<keyword evidence="8 17" id="KW-0812">Transmembrane</keyword>
<organism evidence="18">
    <name type="scientific">Nectoporus subrotundus</name>
    <dbReference type="NCBI Taxonomy" id="2811606"/>
    <lineage>
        <taxon>Eukaryota</taxon>
        <taxon>Metazoa</taxon>
        <taxon>Ecdysozoa</taxon>
        <taxon>Arthropoda</taxon>
        <taxon>Hexapoda</taxon>
        <taxon>Insecta</taxon>
        <taxon>Pterygota</taxon>
        <taxon>Neoptera</taxon>
        <taxon>Endopterygota</taxon>
        <taxon>Coleoptera</taxon>
        <taxon>Adephaga</taxon>
        <taxon>Dytiscoidea</taxon>
        <taxon>Dytiscidae</taxon>
        <taxon>Hydroporinae</taxon>
        <taxon>Hydroporini</taxon>
        <taxon>Nectoporus</taxon>
    </lineage>
</organism>
<dbReference type="PANTHER" id="PTHR11434">
    <property type="entry name" value="NADH-UBIQUINONE OXIDOREDUCTASE SUBUNIT ND4L"/>
    <property type="match status" value="1"/>
</dbReference>
<evidence type="ECO:0000256" key="4">
    <source>
        <dbReference type="ARBA" id="ARBA00012944"/>
    </source>
</evidence>
<dbReference type="EC" id="7.1.1.2" evidence="4 17"/>
<evidence type="ECO:0000256" key="15">
    <source>
        <dbReference type="ARBA" id="ARBA00023136"/>
    </source>
</evidence>
<proteinExistence type="inferred from homology"/>
<comment type="function">
    <text evidence="17">Core subunit of the mitochondrial membrane respiratory chain NADH dehydrogenase (Complex I) which catalyzes electron transfer from NADH through the respiratory chain, using ubiquinone as an electron acceptor.</text>
</comment>
<keyword evidence="9 17" id="KW-1278">Translocase</keyword>
<feature type="transmembrane region" description="Helical" evidence="17">
    <location>
        <begin position="58"/>
        <end position="82"/>
    </location>
</feature>
<dbReference type="GO" id="GO:0042773">
    <property type="term" value="P:ATP synthesis coupled electron transport"/>
    <property type="evidence" value="ECO:0007669"/>
    <property type="project" value="UniProtKB-UniRule"/>
</dbReference>
<protein>
    <recommendedName>
        <fullName evidence="5 17">NADH-ubiquinone oxidoreductase chain 4L</fullName>
        <ecNumber evidence="4 17">7.1.1.2</ecNumber>
    </recommendedName>
</protein>
<dbReference type="GO" id="GO:0008137">
    <property type="term" value="F:NADH dehydrogenase (ubiquinone) activity"/>
    <property type="evidence" value="ECO:0007669"/>
    <property type="project" value="UniProtKB-EC"/>
</dbReference>
<keyword evidence="6 17" id="KW-0813">Transport</keyword>
<evidence type="ECO:0000256" key="17">
    <source>
        <dbReference type="RuleBase" id="RU004419"/>
    </source>
</evidence>
<dbReference type="InterPro" id="IPR039428">
    <property type="entry name" value="NUOK/Mnh_C1-like"/>
</dbReference>
<keyword evidence="14 17" id="KW-0496">Mitochondrion</keyword>
<dbReference type="AlphaFoldDB" id="A0A894JQU7"/>
<dbReference type="Pfam" id="PF00420">
    <property type="entry name" value="Oxidored_q2"/>
    <property type="match status" value="1"/>
</dbReference>
<keyword evidence="10 17" id="KW-0249">Electron transport</keyword>
<keyword evidence="11 17" id="KW-1133">Transmembrane helix</keyword>
<dbReference type="InterPro" id="IPR001133">
    <property type="entry name" value="NADH_UbQ_OxRdtase_chain4L/K"/>
</dbReference>
<feature type="transmembrane region" description="Helical" evidence="17">
    <location>
        <begin position="6"/>
        <end position="22"/>
    </location>
</feature>
<keyword evidence="17" id="KW-0999">Mitochondrion inner membrane</keyword>
<evidence type="ECO:0000256" key="12">
    <source>
        <dbReference type="ARBA" id="ARBA00023027"/>
    </source>
</evidence>
<evidence type="ECO:0000256" key="10">
    <source>
        <dbReference type="ARBA" id="ARBA00022982"/>
    </source>
</evidence>
<evidence type="ECO:0000256" key="11">
    <source>
        <dbReference type="ARBA" id="ARBA00022989"/>
    </source>
</evidence>
<evidence type="ECO:0000256" key="3">
    <source>
        <dbReference type="ARBA" id="ARBA00010519"/>
    </source>
</evidence>
<keyword evidence="7 17" id="KW-0679">Respiratory chain</keyword>
<keyword evidence="15 17" id="KW-0472">Membrane</keyword>
<feature type="transmembrane region" description="Helical" evidence="17">
    <location>
        <begin position="29"/>
        <end position="52"/>
    </location>
</feature>
<reference evidence="18" key="1">
    <citation type="journal article" date="2021" name="Mol. Phylogenet. Evol.">
        <title>Habitat preference and diversification rates in a speciose lineage of diving beetles.</title>
        <authorList>
            <person name="Villastrigo A."/>
            <person name="Abellan P."/>
            <person name="Ribera I."/>
        </authorList>
    </citation>
    <scope>NUCLEOTIDE SEQUENCE</scope>
</reference>
<sequence length="96" mass="11469">MMFMLYNILFLFMFFSGLLVFSSKRKHLLLMLLSMEFIILSLYGLIFIFLSYFDYEFYFSMMFLVFCVCESVVGLSILVSLIRTHGNDYFFSMNLC</sequence>
<evidence type="ECO:0000256" key="1">
    <source>
        <dbReference type="ARBA" id="ARBA00003257"/>
    </source>
</evidence>
<dbReference type="GO" id="GO:0005743">
    <property type="term" value="C:mitochondrial inner membrane"/>
    <property type="evidence" value="ECO:0007669"/>
    <property type="project" value="UniProtKB-SubCell"/>
</dbReference>
<keyword evidence="12 17" id="KW-0520">NAD</keyword>
<comment type="similarity">
    <text evidence="3 17">Belongs to the complex I subunit 4L family.</text>
</comment>
<dbReference type="GO" id="GO:0030964">
    <property type="term" value="C:NADH dehydrogenase complex"/>
    <property type="evidence" value="ECO:0007669"/>
    <property type="project" value="TreeGrafter"/>
</dbReference>
<evidence type="ECO:0000256" key="5">
    <source>
        <dbReference type="ARBA" id="ARBA00016612"/>
    </source>
</evidence>
<evidence type="ECO:0000256" key="13">
    <source>
        <dbReference type="ARBA" id="ARBA00023075"/>
    </source>
</evidence>
<comment type="subcellular location">
    <subcellularLocation>
        <location evidence="17">Mitochondrion inner membrane</location>
        <topology evidence="17">Multi-pass membrane protein</topology>
    </subcellularLocation>
    <subcellularLocation>
        <location evidence="2">Mitochondrion membrane</location>
        <topology evidence="2">Multi-pass membrane protein</topology>
    </subcellularLocation>
</comment>
<evidence type="ECO:0000256" key="9">
    <source>
        <dbReference type="ARBA" id="ARBA00022967"/>
    </source>
</evidence>
<evidence type="ECO:0000256" key="8">
    <source>
        <dbReference type="ARBA" id="ARBA00022692"/>
    </source>
</evidence>
<evidence type="ECO:0000256" key="14">
    <source>
        <dbReference type="ARBA" id="ARBA00023128"/>
    </source>
</evidence>
<evidence type="ECO:0000256" key="7">
    <source>
        <dbReference type="ARBA" id="ARBA00022660"/>
    </source>
</evidence>
<comment type="function">
    <text evidence="1">Core subunit of the mitochondrial membrane respiratory chain NADH dehydrogenase (Complex I) that is believed to belong to the minimal assembly required for catalysis. Complex I functions in the transfer of electrons from NADH to the respiratory chain. The immediate electron acceptor for the enzyme is believed to be ubiquinone.</text>
</comment>
<accession>A0A894JQU7</accession>
<geneLocation type="mitochondrion" evidence="18"/>
<dbReference type="GO" id="GO:0016651">
    <property type="term" value="F:oxidoreductase activity, acting on NAD(P)H"/>
    <property type="evidence" value="ECO:0007669"/>
    <property type="project" value="InterPro"/>
</dbReference>
<gene>
    <name evidence="18" type="primary">nad4l</name>
</gene>
<comment type="catalytic activity">
    <reaction evidence="16 17">
        <text>a ubiquinone + NADH + 5 H(+)(in) = a ubiquinol + NAD(+) + 4 H(+)(out)</text>
        <dbReference type="Rhea" id="RHEA:29091"/>
        <dbReference type="Rhea" id="RHEA-COMP:9565"/>
        <dbReference type="Rhea" id="RHEA-COMP:9566"/>
        <dbReference type="ChEBI" id="CHEBI:15378"/>
        <dbReference type="ChEBI" id="CHEBI:16389"/>
        <dbReference type="ChEBI" id="CHEBI:17976"/>
        <dbReference type="ChEBI" id="CHEBI:57540"/>
        <dbReference type="ChEBI" id="CHEBI:57945"/>
        <dbReference type="EC" id="7.1.1.2"/>
    </reaction>
</comment>
<name>A0A894JQU7_9DYTI</name>
<evidence type="ECO:0000313" key="18">
    <source>
        <dbReference type="EMBL" id="QRV62799.1"/>
    </source>
</evidence>
<dbReference type="EMBL" id="MW465259">
    <property type="protein sequence ID" value="QRV62799.1"/>
    <property type="molecule type" value="Genomic_DNA"/>
</dbReference>